<dbReference type="Pfam" id="PF01172">
    <property type="entry name" value="SBDS_N"/>
    <property type="match status" value="1"/>
</dbReference>
<dbReference type="Gene3D" id="3.30.1250.10">
    <property type="entry name" value="Ribosome maturation protein SBDS, N-terminal domain"/>
    <property type="match status" value="1"/>
</dbReference>
<dbReference type="Proteomes" id="UP000054107">
    <property type="component" value="Unassembled WGS sequence"/>
</dbReference>
<dbReference type="EMBL" id="LN733872">
    <property type="protein sequence ID" value="CEP18612.1"/>
    <property type="molecule type" value="Genomic_DNA"/>
</dbReference>
<reference evidence="2 3" key="1">
    <citation type="submission" date="2014-09" db="EMBL/GenBank/DDBJ databases">
        <authorList>
            <person name="Ellenberger Sabrina"/>
        </authorList>
    </citation>
    <scope>NUCLEOTIDE SEQUENCE [LARGE SCALE GENOMIC DNA]</scope>
    <source>
        <strain evidence="2 3">CBS 412.66</strain>
    </source>
</reference>
<dbReference type="InterPro" id="IPR036786">
    <property type="entry name" value="Ribosome_mat_SBDS_N_sf"/>
</dbReference>
<feature type="domain" description="Ribosome maturation protein SDO1/SBDS N-terminal" evidence="1">
    <location>
        <begin position="7"/>
        <end position="91"/>
    </location>
</feature>
<protein>
    <recommendedName>
        <fullName evidence="1">Ribosome maturation protein SDO1/SBDS N-terminal domain-containing protein</fullName>
    </recommendedName>
</protein>
<dbReference type="STRING" id="35722.A0A0B7NMJ7"/>
<dbReference type="InterPro" id="IPR019783">
    <property type="entry name" value="SDO1/SBDS_N"/>
</dbReference>
<dbReference type="OrthoDB" id="2567806at2759"/>
<keyword evidence="3" id="KW-1185">Reference proteome</keyword>
<evidence type="ECO:0000313" key="3">
    <source>
        <dbReference type="Proteomes" id="UP000054107"/>
    </source>
</evidence>
<organism evidence="2 3">
    <name type="scientific">Parasitella parasitica</name>
    <dbReference type="NCBI Taxonomy" id="35722"/>
    <lineage>
        <taxon>Eukaryota</taxon>
        <taxon>Fungi</taxon>
        <taxon>Fungi incertae sedis</taxon>
        <taxon>Mucoromycota</taxon>
        <taxon>Mucoromycotina</taxon>
        <taxon>Mucoromycetes</taxon>
        <taxon>Mucorales</taxon>
        <taxon>Mucorineae</taxon>
        <taxon>Mucoraceae</taxon>
        <taxon>Parasitella</taxon>
    </lineage>
</organism>
<gene>
    <name evidence="2" type="primary">PARPA_12918.1 scaffold 45652</name>
</gene>
<evidence type="ECO:0000259" key="1">
    <source>
        <dbReference type="Pfam" id="PF01172"/>
    </source>
</evidence>
<accession>A0A0B7NMJ7</accession>
<dbReference type="SUPFAM" id="SSF89895">
    <property type="entry name" value="FYSH domain"/>
    <property type="match status" value="1"/>
</dbReference>
<name>A0A0B7NMJ7_9FUNG</name>
<proteinExistence type="predicted"/>
<evidence type="ECO:0000313" key="2">
    <source>
        <dbReference type="EMBL" id="CEP18612.1"/>
    </source>
</evidence>
<sequence>MSPTDKATKVVYKGADGTEFFVIANEGMVSKWKKDKTIPLVDVVQNFDVFTSSTGSNTGEYIRPSTGILEGTFKTANNDDIVKKIISEGEEKGL</sequence>
<dbReference type="AlphaFoldDB" id="A0A0B7NMJ7"/>